<evidence type="ECO:0000313" key="3">
    <source>
        <dbReference type="Proteomes" id="UP000175989"/>
    </source>
</evidence>
<comment type="caution">
    <text evidence="2">The sequence shown here is derived from an EMBL/GenBank/DDBJ whole genome shotgun (WGS) entry which is preliminary data.</text>
</comment>
<proteinExistence type="predicted"/>
<sequence length="403" mass="44030">MVMRRVPGAGKLLVLPLVIGSLYAPHAQAQISDTLTPFASAIVSYDDNLLRRDLSVVGSDGASDTYRSAVVGVGINRPISRQRLTGNIRATKVTFNRFGELDYTGKDAALDLDWRLAQTLSGHIGATYSQSLASFADFQVAARNLRVQNKQYGNVAWRLHPSWQLRAGYTSEDFDFDLPSQQFNNRTEKTVETGFDYLAPSESTVGLLARQIKGKYPTQALNNGVFIDNGFTQDEVKLNVVWNATGISQVIFVGGWARREVNSSSLRNASGTNGRLIVNWNKFSSVQLTGMAWREFGAAEGVFVNTALSTGQGINAKWTATSKIEVNAAYKNEKRDFKPLQGVFNLTGLTDTTKTANLGVTYKPLRNLSLGLSAFHTERDGSIAARTSSFRAKGAAFNATVTF</sequence>
<dbReference type="AlphaFoldDB" id="A0A1E7X133"/>
<feature type="chain" id="PRO_5009208127" description="Exopolysaccharide biosynthesis operon protein EpsL" evidence="1">
    <location>
        <begin position="30"/>
        <end position="403"/>
    </location>
</feature>
<name>A0A1E7X133_9BURK</name>
<dbReference type="NCBIfam" id="TIGR03014">
    <property type="entry name" value="EpsL"/>
    <property type="match status" value="1"/>
</dbReference>
<reference evidence="3" key="1">
    <citation type="journal article" date="2016" name="Front. Microbiol.">
        <title>Molecular Keys to the Janthinobacterium and Duganella spp. Interaction with the Plant Pathogen Fusarium graminearum.</title>
        <authorList>
            <person name="Haack F.S."/>
            <person name="Poehlein A."/>
            <person name="Kroger C."/>
            <person name="Voigt C.A."/>
            <person name="Piepenbring M."/>
            <person name="Bode H.B."/>
            <person name="Daniel R."/>
            <person name="Schafer W."/>
            <person name="Streit W.R."/>
        </authorList>
    </citation>
    <scope>NUCLEOTIDE SEQUENCE [LARGE SCALE GENOMIC DNA]</scope>
    <source>
        <strain evidence="3">T54</strain>
    </source>
</reference>
<dbReference type="InterPro" id="IPR017465">
    <property type="entry name" value="EpsL_proteobac"/>
</dbReference>
<accession>A0A1E7X133</accession>
<keyword evidence="3" id="KW-1185">Reference proteome</keyword>
<dbReference type="Proteomes" id="UP000175989">
    <property type="component" value="Unassembled WGS sequence"/>
</dbReference>
<dbReference type="EMBL" id="LROM01000065">
    <property type="protein sequence ID" value="OFA05951.1"/>
    <property type="molecule type" value="Genomic_DNA"/>
</dbReference>
<dbReference type="InterPro" id="IPR018759">
    <property type="entry name" value="BBP2_2"/>
</dbReference>
<evidence type="ECO:0000256" key="1">
    <source>
        <dbReference type="SAM" id="SignalP"/>
    </source>
</evidence>
<dbReference type="SUPFAM" id="SSF56935">
    <property type="entry name" value="Porins"/>
    <property type="match status" value="1"/>
</dbReference>
<dbReference type="Pfam" id="PF10082">
    <property type="entry name" value="BBP2_2"/>
    <property type="match status" value="1"/>
</dbReference>
<evidence type="ECO:0008006" key="4">
    <source>
        <dbReference type="Google" id="ProtNLM"/>
    </source>
</evidence>
<protein>
    <recommendedName>
        <fullName evidence="4">Exopolysaccharide biosynthesis operon protein EpsL</fullName>
    </recommendedName>
</protein>
<gene>
    <name evidence="2" type="ORF">DUPY_14330</name>
</gene>
<organism evidence="2 3">
    <name type="scientific">Duganella phyllosphaerae</name>
    <dbReference type="NCBI Taxonomy" id="762836"/>
    <lineage>
        <taxon>Bacteria</taxon>
        <taxon>Pseudomonadati</taxon>
        <taxon>Pseudomonadota</taxon>
        <taxon>Betaproteobacteria</taxon>
        <taxon>Burkholderiales</taxon>
        <taxon>Oxalobacteraceae</taxon>
        <taxon>Telluria group</taxon>
        <taxon>Duganella</taxon>
    </lineage>
</organism>
<keyword evidence="1" id="KW-0732">Signal</keyword>
<feature type="signal peptide" evidence="1">
    <location>
        <begin position="1"/>
        <end position="29"/>
    </location>
</feature>
<dbReference type="PATRIC" id="fig|762836.4.peg.1498"/>
<evidence type="ECO:0000313" key="2">
    <source>
        <dbReference type="EMBL" id="OFA05951.1"/>
    </source>
</evidence>